<keyword evidence="2" id="KW-1185">Reference proteome</keyword>
<protein>
    <submittedName>
        <fullName evidence="1">LOC100708214</fullName>
    </submittedName>
</protein>
<organism evidence="1 2">
    <name type="scientific">Caligus rogercresseyi</name>
    <name type="common">Sea louse</name>
    <dbReference type="NCBI Taxonomy" id="217165"/>
    <lineage>
        <taxon>Eukaryota</taxon>
        <taxon>Metazoa</taxon>
        <taxon>Ecdysozoa</taxon>
        <taxon>Arthropoda</taxon>
        <taxon>Crustacea</taxon>
        <taxon>Multicrustacea</taxon>
        <taxon>Hexanauplia</taxon>
        <taxon>Copepoda</taxon>
        <taxon>Siphonostomatoida</taxon>
        <taxon>Caligidae</taxon>
        <taxon>Caligus</taxon>
    </lineage>
</organism>
<reference evidence="2" key="1">
    <citation type="submission" date="2021-01" db="EMBL/GenBank/DDBJ databases">
        <title>Caligus Genome Assembly.</title>
        <authorList>
            <person name="Gallardo-Escarate C."/>
        </authorList>
    </citation>
    <scope>NUCLEOTIDE SEQUENCE [LARGE SCALE GENOMIC DNA]</scope>
</reference>
<name>A0A7T8KKX2_CALRO</name>
<proteinExistence type="predicted"/>
<dbReference type="Proteomes" id="UP000595437">
    <property type="component" value="Chromosome 2"/>
</dbReference>
<gene>
    <name evidence="1" type="ORF">FKW44_002817</name>
</gene>
<accession>A0A7T8KKX2</accession>
<dbReference type="AlphaFoldDB" id="A0A7T8KKX2"/>
<feature type="non-terminal residue" evidence="1">
    <location>
        <position position="67"/>
    </location>
</feature>
<evidence type="ECO:0000313" key="2">
    <source>
        <dbReference type="Proteomes" id="UP000595437"/>
    </source>
</evidence>
<feature type="non-terminal residue" evidence="1">
    <location>
        <position position="1"/>
    </location>
</feature>
<evidence type="ECO:0000313" key="1">
    <source>
        <dbReference type="EMBL" id="QQP57731.1"/>
    </source>
</evidence>
<dbReference type="EMBL" id="CP045891">
    <property type="protein sequence ID" value="QQP57731.1"/>
    <property type="molecule type" value="Genomic_DNA"/>
</dbReference>
<sequence>TVPCIFVYCGIQLYDRTYFGKLNHTADILSRNISNIKLCPSFLPDVIEDQRLHDPKLLNFKVKPYKM</sequence>